<evidence type="ECO:0000256" key="4">
    <source>
        <dbReference type="ARBA" id="ARBA00023163"/>
    </source>
</evidence>
<comment type="caution">
    <text evidence="6">The sequence shown here is derived from an EMBL/GenBank/DDBJ whole genome shotgun (WGS) entry which is preliminary data.</text>
</comment>
<dbReference type="InterPro" id="IPR036388">
    <property type="entry name" value="WH-like_DNA-bd_sf"/>
</dbReference>
<dbReference type="EMBL" id="VLTJ01000039">
    <property type="protein sequence ID" value="TSH90385.1"/>
    <property type="molecule type" value="Genomic_DNA"/>
</dbReference>
<name>A0A556ABW5_9BURK</name>
<dbReference type="Pfam" id="PF03466">
    <property type="entry name" value="LysR_substrate"/>
    <property type="match status" value="1"/>
</dbReference>
<dbReference type="Proteomes" id="UP000318405">
    <property type="component" value="Unassembled WGS sequence"/>
</dbReference>
<evidence type="ECO:0000259" key="5">
    <source>
        <dbReference type="PROSITE" id="PS50931"/>
    </source>
</evidence>
<dbReference type="PROSITE" id="PS50931">
    <property type="entry name" value="HTH_LYSR"/>
    <property type="match status" value="1"/>
</dbReference>
<dbReference type="InterPro" id="IPR050950">
    <property type="entry name" value="HTH-type_LysR_regulators"/>
</dbReference>
<accession>A0A556ABW5</accession>
<dbReference type="InterPro" id="IPR036390">
    <property type="entry name" value="WH_DNA-bd_sf"/>
</dbReference>
<keyword evidence="2" id="KW-0805">Transcription regulation</keyword>
<dbReference type="Gene3D" id="3.40.190.290">
    <property type="match status" value="1"/>
</dbReference>
<evidence type="ECO:0000313" key="6">
    <source>
        <dbReference type="EMBL" id="TSH90385.1"/>
    </source>
</evidence>
<dbReference type="FunFam" id="1.10.10.10:FF:000001">
    <property type="entry name" value="LysR family transcriptional regulator"/>
    <property type="match status" value="1"/>
</dbReference>
<dbReference type="AlphaFoldDB" id="A0A556ABW5"/>
<dbReference type="GO" id="GO:0003700">
    <property type="term" value="F:DNA-binding transcription factor activity"/>
    <property type="evidence" value="ECO:0007669"/>
    <property type="project" value="InterPro"/>
</dbReference>
<dbReference type="Pfam" id="PF00126">
    <property type="entry name" value="HTH_1"/>
    <property type="match status" value="1"/>
</dbReference>
<evidence type="ECO:0000313" key="7">
    <source>
        <dbReference type="Proteomes" id="UP000318405"/>
    </source>
</evidence>
<dbReference type="InterPro" id="IPR000847">
    <property type="entry name" value="LysR_HTH_N"/>
</dbReference>
<dbReference type="SUPFAM" id="SSF53850">
    <property type="entry name" value="Periplasmic binding protein-like II"/>
    <property type="match status" value="1"/>
</dbReference>
<dbReference type="GO" id="GO:0005829">
    <property type="term" value="C:cytosol"/>
    <property type="evidence" value="ECO:0007669"/>
    <property type="project" value="TreeGrafter"/>
</dbReference>
<dbReference type="InterPro" id="IPR005119">
    <property type="entry name" value="LysR_subst-bd"/>
</dbReference>
<keyword evidence="3" id="KW-0238">DNA-binding</keyword>
<keyword evidence="4" id="KW-0804">Transcription</keyword>
<evidence type="ECO:0000256" key="1">
    <source>
        <dbReference type="ARBA" id="ARBA00009437"/>
    </source>
</evidence>
<dbReference type="SUPFAM" id="SSF46785">
    <property type="entry name" value="Winged helix' DNA-binding domain"/>
    <property type="match status" value="1"/>
</dbReference>
<dbReference type="Gene3D" id="1.10.10.10">
    <property type="entry name" value="Winged helix-like DNA-binding domain superfamily/Winged helix DNA-binding domain"/>
    <property type="match status" value="1"/>
</dbReference>
<proteinExistence type="inferred from homology"/>
<dbReference type="RefSeq" id="WP_143950301.1">
    <property type="nucleotide sequence ID" value="NZ_BAABMB010000003.1"/>
</dbReference>
<dbReference type="OrthoDB" id="646694at2"/>
<dbReference type="GO" id="GO:0003677">
    <property type="term" value="F:DNA binding"/>
    <property type="evidence" value="ECO:0007669"/>
    <property type="project" value="UniProtKB-KW"/>
</dbReference>
<gene>
    <name evidence="6" type="ORF">FOZ76_21420</name>
</gene>
<feature type="domain" description="HTH lysR-type" evidence="5">
    <location>
        <begin position="6"/>
        <end position="63"/>
    </location>
</feature>
<evidence type="ECO:0000256" key="3">
    <source>
        <dbReference type="ARBA" id="ARBA00023125"/>
    </source>
</evidence>
<dbReference type="CDD" id="cd08440">
    <property type="entry name" value="PBP2_LTTR_like_4"/>
    <property type="match status" value="1"/>
</dbReference>
<dbReference type="PANTHER" id="PTHR30419">
    <property type="entry name" value="HTH-TYPE TRANSCRIPTIONAL REGULATOR YBHD"/>
    <property type="match status" value="1"/>
</dbReference>
<dbReference type="PANTHER" id="PTHR30419:SF8">
    <property type="entry name" value="NITROGEN ASSIMILATION TRANSCRIPTIONAL ACTIVATOR-RELATED"/>
    <property type="match status" value="1"/>
</dbReference>
<comment type="similarity">
    <text evidence="1">Belongs to the LysR transcriptional regulatory family.</text>
</comment>
<protein>
    <submittedName>
        <fullName evidence="6">LysR family transcriptional regulator</fullName>
    </submittedName>
</protein>
<keyword evidence="7" id="KW-1185">Reference proteome</keyword>
<reference evidence="6 7" key="1">
    <citation type="submission" date="2019-07" db="EMBL/GenBank/DDBJ databases">
        <title>Qingshengfaniella alkalisoli gen. nov., sp. nov., isolated from saline soil.</title>
        <authorList>
            <person name="Xu L."/>
            <person name="Huang X.-X."/>
            <person name="Sun J.-Q."/>
        </authorList>
    </citation>
    <scope>NUCLEOTIDE SEQUENCE [LARGE SCALE GENOMIC DNA]</scope>
    <source>
        <strain evidence="6 7">DSM 27279</strain>
    </source>
</reference>
<organism evidence="6 7">
    <name type="scientific">Verticiella sediminum</name>
    <dbReference type="NCBI Taxonomy" id="1247510"/>
    <lineage>
        <taxon>Bacteria</taxon>
        <taxon>Pseudomonadati</taxon>
        <taxon>Pseudomonadota</taxon>
        <taxon>Betaproteobacteria</taxon>
        <taxon>Burkholderiales</taxon>
        <taxon>Alcaligenaceae</taxon>
        <taxon>Verticiella</taxon>
    </lineage>
</organism>
<sequence>MKSPNLSIRQLRAFLTLAEDANFRRAAERSHLSHSAFSSLIRTVEEQLGAKLFDRNTRHVSLTPQGQLLEASARRLIGDFDRFLDDFQAHENVQKGRVNVAALPSIAAAWMPRVLEAFQMRHPHVKVELLDLTSGACLEAVRSGQSDFGISSIDPNSQDIEAEFLCDDPFFVVCRQDHALAKKRRISLEDLASIPFIQLAHSNTIRQQIEALYHPASLRPVMEVTQLATVSGLIEAGLGITLMPNLARAQFDRPPLVMRPLHRNTLARRIYLIRRSETTFSHAAQALYDLLHQRL</sequence>
<evidence type="ECO:0000256" key="2">
    <source>
        <dbReference type="ARBA" id="ARBA00023015"/>
    </source>
</evidence>